<dbReference type="InterPro" id="IPR050721">
    <property type="entry name" value="Trk_Ktr_HKT_K-transport"/>
</dbReference>
<dbReference type="InterPro" id="IPR003148">
    <property type="entry name" value="RCK_N"/>
</dbReference>
<feature type="transmembrane region" description="Helical" evidence="2">
    <location>
        <begin position="21"/>
        <end position="42"/>
    </location>
</feature>
<keyword evidence="2" id="KW-0812">Transmembrane</keyword>
<dbReference type="Proteomes" id="UP001056425">
    <property type="component" value="Chromosome"/>
</dbReference>
<dbReference type="EMBL" id="CP080572">
    <property type="protein sequence ID" value="USH00390.1"/>
    <property type="molecule type" value="Genomic_DNA"/>
</dbReference>
<dbReference type="Pfam" id="PF02254">
    <property type="entry name" value="TrkA_N"/>
    <property type="match status" value="1"/>
</dbReference>
<sequence>MIPVPLVRRLIKLKFKLKRSKIFALAFAVILLAIILALLYMYAENVNFFTALYWAVITMATIGYGDVTPNTLLGRIIAIFASIAGIATFTAFVSILAEYFLSGSIRRMMGMHKVKFKDHYIIMGRGESVESALLELKDAISNKQAENRPIIVVLPDENERKRLNLPEETEVIIGEFTNRETLERVNVRDASHVLLALDDDSESVFVTLMIKQISKAKVFVEVLKHESVHLLKQAGADRVITSRTLTGRLLASSIFEPEVVDVIDDITTALGDYDITSIKVQEMEGKTFREAFEALYPRGLFLLGYAKDKIYLIPPLDEKIPPGAKLLVIRSTR</sequence>
<dbReference type="PANTHER" id="PTHR43833:SF9">
    <property type="entry name" value="POTASSIUM CHANNEL PROTEIN YUGO-RELATED"/>
    <property type="match status" value="1"/>
</dbReference>
<feature type="transmembrane region" description="Helical" evidence="2">
    <location>
        <begin position="77"/>
        <end position="101"/>
    </location>
</feature>
<dbReference type="GO" id="GO:0006813">
    <property type="term" value="P:potassium ion transport"/>
    <property type="evidence" value="ECO:0007669"/>
    <property type="project" value="InterPro"/>
</dbReference>
<keyword evidence="2" id="KW-1133">Transmembrane helix</keyword>
<dbReference type="InterPro" id="IPR013099">
    <property type="entry name" value="K_chnl_dom"/>
</dbReference>
<evidence type="ECO:0000259" key="3">
    <source>
        <dbReference type="PROSITE" id="PS51201"/>
    </source>
</evidence>
<feature type="transmembrane region" description="Helical" evidence="2">
    <location>
        <begin position="48"/>
        <end position="65"/>
    </location>
</feature>
<keyword evidence="5" id="KW-1185">Reference proteome</keyword>
<evidence type="ECO:0000313" key="4">
    <source>
        <dbReference type="EMBL" id="USH00390.1"/>
    </source>
</evidence>
<organism evidence="4 5">
    <name type="scientific">Thermococcus argininiproducens</name>
    <dbReference type="NCBI Taxonomy" id="2866384"/>
    <lineage>
        <taxon>Archaea</taxon>
        <taxon>Methanobacteriati</taxon>
        <taxon>Methanobacteriota</taxon>
        <taxon>Thermococci</taxon>
        <taxon>Thermococcales</taxon>
        <taxon>Thermococcaceae</taxon>
        <taxon>Thermococcus</taxon>
    </lineage>
</organism>
<comment type="subcellular location">
    <subcellularLocation>
        <location evidence="1">Cell membrane</location>
        <topology evidence="1">Multi-pass membrane protein</topology>
    </subcellularLocation>
</comment>
<dbReference type="PROSITE" id="PS51201">
    <property type="entry name" value="RCK_N"/>
    <property type="match status" value="1"/>
</dbReference>
<proteinExistence type="predicted"/>
<dbReference type="Gene3D" id="1.10.287.70">
    <property type="match status" value="1"/>
</dbReference>
<dbReference type="KEGG" id="thei:K1720_02670"/>
<dbReference type="GeneID" id="72777212"/>
<dbReference type="GO" id="GO:0005886">
    <property type="term" value="C:plasma membrane"/>
    <property type="evidence" value="ECO:0007669"/>
    <property type="project" value="UniProtKB-SubCell"/>
</dbReference>
<protein>
    <submittedName>
        <fullName evidence="4">NAD-binding protein</fullName>
    </submittedName>
</protein>
<keyword evidence="2" id="KW-0472">Membrane</keyword>
<evidence type="ECO:0000313" key="5">
    <source>
        <dbReference type="Proteomes" id="UP001056425"/>
    </source>
</evidence>
<evidence type="ECO:0000256" key="2">
    <source>
        <dbReference type="SAM" id="Phobius"/>
    </source>
</evidence>
<dbReference type="SUPFAM" id="SSF51735">
    <property type="entry name" value="NAD(P)-binding Rossmann-fold domains"/>
    <property type="match status" value="1"/>
</dbReference>
<name>A0A9E7MAI2_9EURY</name>
<dbReference type="SUPFAM" id="SSF81324">
    <property type="entry name" value="Voltage-gated potassium channels"/>
    <property type="match status" value="1"/>
</dbReference>
<gene>
    <name evidence="4" type="ORF">K1720_02670</name>
</gene>
<dbReference type="PANTHER" id="PTHR43833">
    <property type="entry name" value="POTASSIUM CHANNEL PROTEIN 2-RELATED-RELATED"/>
    <property type="match status" value="1"/>
</dbReference>
<evidence type="ECO:0000256" key="1">
    <source>
        <dbReference type="ARBA" id="ARBA00004651"/>
    </source>
</evidence>
<dbReference type="AlphaFoldDB" id="A0A9E7MAI2"/>
<reference evidence="4 5" key="1">
    <citation type="submission" date="2021-08" db="EMBL/GenBank/DDBJ databases">
        <title>Thermococcus onnuriiensis IOH2.</title>
        <authorList>
            <person name="Park Y.-J."/>
        </authorList>
    </citation>
    <scope>NUCLEOTIDE SEQUENCE [LARGE SCALE GENOMIC DNA]</scope>
    <source>
        <strain evidence="4 5">IOH2</strain>
    </source>
</reference>
<feature type="domain" description="RCK N-terminal" evidence="3">
    <location>
        <begin position="117"/>
        <end position="240"/>
    </location>
</feature>
<dbReference type="Gene3D" id="3.40.50.720">
    <property type="entry name" value="NAD(P)-binding Rossmann-like Domain"/>
    <property type="match status" value="1"/>
</dbReference>
<dbReference type="Pfam" id="PF07885">
    <property type="entry name" value="Ion_trans_2"/>
    <property type="match status" value="1"/>
</dbReference>
<dbReference type="InterPro" id="IPR036291">
    <property type="entry name" value="NAD(P)-bd_dom_sf"/>
</dbReference>
<accession>A0A9E7MAI2</accession>
<dbReference type="RefSeq" id="WP_251949671.1">
    <property type="nucleotide sequence ID" value="NZ_CP080572.1"/>
</dbReference>